<reference evidence="1 2" key="1">
    <citation type="submission" date="2021-06" db="EMBL/GenBank/DDBJ databases">
        <authorList>
            <person name="Kallberg Y."/>
            <person name="Tangrot J."/>
            <person name="Rosling A."/>
        </authorList>
    </citation>
    <scope>NUCLEOTIDE SEQUENCE [LARGE SCALE GENOMIC DNA]</scope>
    <source>
        <strain evidence="1 2">120-4 pot B 10/14</strain>
    </source>
</reference>
<dbReference type="EMBL" id="CAJVQB010000008">
    <property type="protein sequence ID" value="CAG8457595.1"/>
    <property type="molecule type" value="Genomic_DNA"/>
</dbReference>
<accession>A0ABM8VVK6</accession>
<gene>
    <name evidence="1" type="ORF">GMARGA_LOCUS138</name>
</gene>
<evidence type="ECO:0000313" key="1">
    <source>
        <dbReference type="EMBL" id="CAG8457595.1"/>
    </source>
</evidence>
<proteinExistence type="predicted"/>
<sequence>MEITHLSPDDTYEADMIDRRIFIEPYDDDTFNRFFRKKDLKKLFRFFLEQVIPIAKEIMDISHHPNDERLYNELNGHFFIITDPSVQEIIDGDYEFFVGSNNFIPERHCIRGHIQQTFIWYLIWSTEDNDNLSTNRSDMVRHFNMLEFLTQRWISNQSENDELLPFELKCEEVGEI</sequence>
<organism evidence="1 2">
    <name type="scientific">Gigaspora margarita</name>
    <dbReference type="NCBI Taxonomy" id="4874"/>
    <lineage>
        <taxon>Eukaryota</taxon>
        <taxon>Fungi</taxon>
        <taxon>Fungi incertae sedis</taxon>
        <taxon>Mucoromycota</taxon>
        <taxon>Glomeromycotina</taxon>
        <taxon>Glomeromycetes</taxon>
        <taxon>Diversisporales</taxon>
        <taxon>Gigasporaceae</taxon>
        <taxon>Gigaspora</taxon>
    </lineage>
</organism>
<keyword evidence="2" id="KW-1185">Reference proteome</keyword>
<name>A0ABM8VVK6_GIGMA</name>
<protein>
    <submittedName>
        <fullName evidence="1">4429_t:CDS:1</fullName>
    </submittedName>
</protein>
<comment type="caution">
    <text evidence="1">The sequence shown here is derived from an EMBL/GenBank/DDBJ whole genome shotgun (WGS) entry which is preliminary data.</text>
</comment>
<dbReference type="Proteomes" id="UP000789901">
    <property type="component" value="Unassembled WGS sequence"/>
</dbReference>
<evidence type="ECO:0000313" key="2">
    <source>
        <dbReference type="Proteomes" id="UP000789901"/>
    </source>
</evidence>